<comment type="caution">
    <text evidence="2">The sequence shown here is derived from an EMBL/GenBank/DDBJ whole genome shotgun (WGS) entry which is preliminary data.</text>
</comment>
<keyword evidence="3" id="KW-1185">Reference proteome</keyword>
<reference evidence="2 3" key="1">
    <citation type="journal article" date="2020" name="Microorganisms">
        <title>Osmotic Adaptation and Compatible Solute Biosynthesis of Phototrophic Bacteria as Revealed from Genome Analyses.</title>
        <authorList>
            <person name="Imhoff J.F."/>
            <person name="Rahn T."/>
            <person name="Kunzel S."/>
            <person name="Keller A."/>
            <person name="Neulinger S.C."/>
        </authorList>
    </citation>
    <scope>NUCLEOTIDE SEQUENCE [LARGE SCALE GENOMIC DNA]</scope>
    <source>
        <strain evidence="2 3">DSM 25653</strain>
    </source>
</reference>
<evidence type="ECO:0000313" key="2">
    <source>
        <dbReference type="EMBL" id="MBK1620916.1"/>
    </source>
</evidence>
<protein>
    <recommendedName>
        <fullName evidence="1">Rhodanese domain-containing protein</fullName>
    </recommendedName>
</protein>
<proteinExistence type="predicted"/>
<evidence type="ECO:0000259" key="1">
    <source>
        <dbReference type="PROSITE" id="PS50206"/>
    </source>
</evidence>
<feature type="domain" description="Rhodanese" evidence="1">
    <location>
        <begin position="8"/>
        <end position="58"/>
    </location>
</feature>
<dbReference type="Pfam" id="PF00581">
    <property type="entry name" value="Rhodanese"/>
    <property type="match status" value="1"/>
</dbReference>
<evidence type="ECO:0000313" key="3">
    <source>
        <dbReference type="Proteomes" id="UP001138768"/>
    </source>
</evidence>
<dbReference type="InterPro" id="IPR036873">
    <property type="entry name" value="Rhodanese-like_dom_sf"/>
</dbReference>
<gene>
    <name evidence="2" type="ORF">CKO42_21320</name>
</gene>
<dbReference type="Proteomes" id="UP001138768">
    <property type="component" value="Unassembled WGS sequence"/>
</dbReference>
<dbReference type="CDD" id="cd00158">
    <property type="entry name" value="RHOD"/>
    <property type="match status" value="1"/>
</dbReference>
<organism evidence="2 3">
    <name type="scientific">Lamprobacter modestohalophilus</name>
    <dbReference type="NCBI Taxonomy" id="1064514"/>
    <lineage>
        <taxon>Bacteria</taxon>
        <taxon>Pseudomonadati</taxon>
        <taxon>Pseudomonadota</taxon>
        <taxon>Gammaproteobacteria</taxon>
        <taxon>Chromatiales</taxon>
        <taxon>Chromatiaceae</taxon>
        <taxon>Lamprobacter</taxon>
    </lineage>
</organism>
<name>A0A9X0WCJ8_9GAMM</name>
<sequence length="71" mass="7645">MVAQRDEIPRDQPVIIYCNTGSLSAQAGFALRLLGWDNVRILQDGLVGWKAKGGFEANQRAIEAAEEAGAS</sequence>
<dbReference type="EMBL" id="NRRY01000053">
    <property type="protein sequence ID" value="MBK1620916.1"/>
    <property type="molecule type" value="Genomic_DNA"/>
</dbReference>
<dbReference type="InterPro" id="IPR001763">
    <property type="entry name" value="Rhodanese-like_dom"/>
</dbReference>
<dbReference type="AlphaFoldDB" id="A0A9X0WCJ8"/>
<dbReference type="PROSITE" id="PS50206">
    <property type="entry name" value="RHODANESE_3"/>
    <property type="match status" value="1"/>
</dbReference>
<accession>A0A9X0WCJ8</accession>
<dbReference type="SUPFAM" id="SSF52821">
    <property type="entry name" value="Rhodanese/Cell cycle control phosphatase"/>
    <property type="match status" value="1"/>
</dbReference>
<dbReference type="Gene3D" id="3.40.250.10">
    <property type="entry name" value="Rhodanese-like domain"/>
    <property type="match status" value="1"/>
</dbReference>